<evidence type="ECO:0000313" key="3">
    <source>
        <dbReference type="Proteomes" id="UP000028607"/>
    </source>
</evidence>
<evidence type="ECO:0000313" key="2">
    <source>
        <dbReference type="EMBL" id="KFE33486.1"/>
    </source>
</evidence>
<dbReference type="EMBL" id="AQRC01000018">
    <property type="protein sequence ID" value="KFE33486.1"/>
    <property type="molecule type" value="Genomic_DNA"/>
</dbReference>
<keyword evidence="3" id="KW-1185">Reference proteome</keyword>
<gene>
    <name evidence="2" type="ORF">DW2_17457</name>
</gene>
<organism evidence="2 3">
    <name type="scientific">Thioclava atlantica</name>
    <dbReference type="NCBI Taxonomy" id="1317124"/>
    <lineage>
        <taxon>Bacteria</taxon>
        <taxon>Pseudomonadati</taxon>
        <taxon>Pseudomonadota</taxon>
        <taxon>Alphaproteobacteria</taxon>
        <taxon>Rhodobacterales</taxon>
        <taxon>Paracoccaceae</taxon>
        <taxon>Thioclava</taxon>
    </lineage>
</organism>
<comment type="caution">
    <text evidence="2">The sequence shown here is derived from an EMBL/GenBank/DDBJ whole genome shotgun (WGS) entry which is preliminary data.</text>
</comment>
<reference evidence="2 3" key="2">
    <citation type="journal article" date="2015" name="Antonie Van Leeuwenhoek">
        <title>Thioclava indica sp. nov., isolated from surface seawater of the Indian Ocean.</title>
        <authorList>
            <person name="Liu Y."/>
            <person name="Lai Q."/>
            <person name="Du J."/>
            <person name="Xu H."/>
            <person name="Jiang L."/>
            <person name="Shao Z."/>
        </authorList>
    </citation>
    <scope>NUCLEOTIDE SEQUENCE [LARGE SCALE GENOMIC DNA]</scope>
    <source>
        <strain evidence="2 3">13D2W-2</strain>
    </source>
</reference>
<accession>A0A085TRY9</accession>
<name>A0A085TRY9_9RHOB</name>
<dbReference type="STRING" id="1317124.DW2_17457"/>
<dbReference type="Proteomes" id="UP000028607">
    <property type="component" value="Unassembled WGS sequence"/>
</dbReference>
<evidence type="ECO:0000256" key="1">
    <source>
        <dbReference type="SAM" id="MobiDB-lite"/>
    </source>
</evidence>
<proteinExistence type="predicted"/>
<reference evidence="3" key="1">
    <citation type="submission" date="2013-04" db="EMBL/GenBank/DDBJ databases">
        <title>Thioclava sp. 13D2W-2 Genome Sequencing.</title>
        <authorList>
            <person name="Lai Q."/>
            <person name="Li G."/>
            <person name="Shao Z."/>
        </authorList>
    </citation>
    <scope>NUCLEOTIDE SEQUENCE [LARGE SCALE GENOMIC DNA]</scope>
    <source>
        <strain evidence="3">13D2W-2</strain>
    </source>
</reference>
<protein>
    <submittedName>
        <fullName evidence="2">Uncharacterized protein</fullName>
    </submittedName>
</protein>
<feature type="region of interest" description="Disordered" evidence="1">
    <location>
        <begin position="1"/>
        <end position="24"/>
    </location>
</feature>
<dbReference type="AlphaFoldDB" id="A0A085TRY9"/>
<sequence length="63" mass="6946">MSFHPRDFTSRPAANDNGDTPASHDFSQIVSAEQFVRFLARVETHRLHAANENAAPGPGQIQE</sequence>